<reference evidence="1" key="1">
    <citation type="journal article" date="2020" name="Fungal Divers.">
        <title>Resolving the Mortierellaceae phylogeny through synthesis of multi-gene phylogenetics and phylogenomics.</title>
        <authorList>
            <person name="Vandepol N."/>
            <person name="Liber J."/>
            <person name="Desiro A."/>
            <person name="Na H."/>
            <person name="Kennedy M."/>
            <person name="Barry K."/>
            <person name="Grigoriev I.V."/>
            <person name="Miller A.N."/>
            <person name="O'Donnell K."/>
            <person name="Stajich J.E."/>
            <person name="Bonito G."/>
        </authorList>
    </citation>
    <scope>NUCLEOTIDE SEQUENCE</scope>
    <source>
        <strain evidence="1">MES-2147</strain>
    </source>
</reference>
<organism evidence="1 2">
    <name type="scientific">Modicella reniformis</name>
    <dbReference type="NCBI Taxonomy" id="1440133"/>
    <lineage>
        <taxon>Eukaryota</taxon>
        <taxon>Fungi</taxon>
        <taxon>Fungi incertae sedis</taxon>
        <taxon>Mucoromycota</taxon>
        <taxon>Mortierellomycotina</taxon>
        <taxon>Mortierellomycetes</taxon>
        <taxon>Mortierellales</taxon>
        <taxon>Mortierellaceae</taxon>
        <taxon>Modicella</taxon>
    </lineage>
</organism>
<keyword evidence="2" id="KW-1185">Reference proteome</keyword>
<proteinExistence type="predicted"/>
<dbReference type="EMBL" id="JAAAHW010002431">
    <property type="protein sequence ID" value="KAF9991964.1"/>
    <property type="molecule type" value="Genomic_DNA"/>
</dbReference>
<dbReference type="OrthoDB" id="2410944at2759"/>
<evidence type="ECO:0000313" key="2">
    <source>
        <dbReference type="Proteomes" id="UP000749646"/>
    </source>
</evidence>
<name>A0A9P6MCR6_9FUNG</name>
<feature type="non-terminal residue" evidence="1">
    <location>
        <position position="1"/>
    </location>
</feature>
<sequence length="66" mass="7324">VASPIEALPYTGNVHLPILEAYAAEASVPLEYDSSQHTASVHLDFDTQNARSRDVMWRQVADLAWV</sequence>
<gene>
    <name evidence="1" type="ORF">BGZ65_012879</name>
</gene>
<evidence type="ECO:0000313" key="1">
    <source>
        <dbReference type="EMBL" id="KAF9991964.1"/>
    </source>
</evidence>
<dbReference type="AlphaFoldDB" id="A0A9P6MCR6"/>
<dbReference type="Proteomes" id="UP000749646">
    <property type="component" value="Unassembled WGS sequence"/>
</dbReference>
<protein>
    <submittedName>
        <fullName evidence="1">Uncharacterized protein</fullName>
    </submittedName>
</protein>
<comment type="caution">
    <text evidence="1">The sequence shown here is derived from an EMBL/GenBank/DDBJ whole genome shotgun (WGS) entry which is preliminary data.</text>
</comment>
<accession>A0A9P6MCR6</accession>